<evidence type="ECO:0000259" key="3">
    <source>
        <dbReference type="Pfam" id="PF16221"/>
    </source>
</evidence>
<feature type="domain" description="DUF4910" evidence="4">
    <location>
        <begin position="20"/>
        <end position="357"/>
    </location>
</feature>
<dbReference type="InterPro" id="IPR036388">
    <property type="entry name" value="WH-like_DNA-bd_sf"/>
</dbReference>
<dbReference type="PIRSF" id="PIRSF015244">
    <property type="entry name" value="UCP015244"/>
    <property type="match status" value="1"/>
</dbReference>
<evidence type="ECO:0008006" key="7">
    <source>
        <dbReference type="Google" id="ProtNLM"/>
    </source>
</evidence>
<dbReference type="InterPro" id="IPR032622">
    <property type="entry name" value="UCP01524_HTH"/>
</dbReference>
<dbReference type="Gene3D" id="3.40.630.10">
    <property type="entry name" value="Zn peptidases"/>
    <property type="match status" value="1"/>
</dbReference>
<evidence type="ECO:0000313" key="6">
    <source>
        <dbReference type="Proteomes" id="UP000029448"/>
    </source>
</evidence>
<dbReference type="RefSeq" id="WP_035380066.1">
    <property type="nucleotide sequence ID" value="NZ_JAUYUW010000001.1"/>
</dbReference>
<keyword evidence="1" id="KW-0479">Metal-binding</keyword>
<dbReference type="AlphaFoldDB" id="A0A094ZL89"/>
<feature type="binding site" evidence="1">
    <location>
        <position position="191"/>
    </location>
    <ligand>
        <name>Zn(2+)</name>
        <dbReference type="ChEBI" id="CHEBI:29105"/>
    </ligand>
</feature>
<dbReference type="Pfam" id="PF16254">
    <property type="entry name" value="DUF4910"/>
    <property type="match status" value="1"/>
</dbReference>
<dbReference type="Proteomes" id="UP000029448">
    <property type="component" value="Unassembled WGS sequence"/>
</dbReference>
<sequence length="453" mass="51108">MFEQHLFPAISQPVSGSIIYEHIRILFPILRSITGKGIRQTLEYVANQIQDFSIVSIPSGTPLFDWMVPDEWNVNSAKIIDTSGKIVLDLNWSTLHILQYSQPFHGTLSRKDLEEHLFTLPDYPDFIPYKTSYYTENWGFCLSENQKKKLTDLHYTVEIDATLSSGSLTYGEVLIPGISQEEFVFSIHCCHPSLANDNLSSLAIAIELIRKLQSLPQRRLSYRFLFVPGTIGSIAWLAQNTEKTKNIKNGLVLSCLGDKGSFTYKKAREDSANINTIMAKIFSDHPKARIWEFEPYGYDERQYCSPGFNLPVGCLMRSPNGTFPEYHTSADNLDFVTPCALEESLCVLLDLITITENALYPVSTSPYGEPQLGKRGLYPLSPNISKADHTKNDMPDQLCLLWVLNLADGKNSILDIAVRSKKSFRAILSAIELLQEADLLKLYSDKQQNAFSP</sequence>
<comment type="cofactor">
    <cofactor evidence="1">
        <name>Zn(2+)</name>
        <dbReference type="ChEBI" id="CHEBI:29105"/>
    </cofactor>
    <text evidence="1">Binds 1 zinc ion per subunit.</text>
</comment>
<evidence type="ECO:0000259" key="2">
    <source>
        <dbReference type="Pfam" id="PF09940"/>
    </source>
</evidence>
<dbReference type="GeneID" id="89478931"/>
<feature type="domain" description="DUF2172" evidence="2">
    <location>
        <begin position="71"/>
        <end position="162"/>
    </location>
</feature>
<evidence type="ECO:0000259" key="4">
    <source>
        <dbReference type="Pfam" id="PF16254"/>
    </source>
</evidence>
<gene>
    <name evidence="5" type="ORF">AtDm6_1799</name>
</gene>
<evidence type="ECO:0000313" key="5">
    <source>
        <dbReference type="EMBL" id="KGB23151.1"/>
    </source>
</evidence>
<feature type="binding site" evidence="1">
    <location>
        <position position="197"/>
    </location>
    <ligand>
        <name>Zn(2+)</name>
        <dbReference type="ChEBI" id="CHEBI:29105"/>
    </ligand>
</feature>
<dbReference type="Gene3D" id="1.10.10.10">
    <property type="entry name" value="Winged helix-like DNA-binding domain superfamily/Winged helix DNA-binding domain"/>
    <property type="match status" value="1"/>
</dbReference>
<dbReference type="STRING" id="104102.AtDm6_1799"/>
<dbReference type="InterPro" id="IPR032589">
    <property type="entry name" value="DUF4910"/>
</dbReference>
<name>A0A094ZL89_9PROT</name>
<dbReference type="InterPro" id="IPR032610">
    <property type="entry name" value="DUF2172"/>
</dbReference>
<protein>
    <recommendedName>
        <fullName evidence="7">Peptidase M28</fullName>
    </recommendedName>
</protein>
<evidence type="ECO:0000256" key="1">
    <source>
        <dbReference type="PIRSR" id="PIRSR015244-50"/>
    </source>
</evidence>
<feature type="domain" description="UCP01524 winged helix-turn-helix" evidence="3">
    <location>
        <begin position="362"/>
        <end position="441"/>
    </location>
</feature>
<dbReference type="Gene3D" id="3.50.30.90">
    <property type="match status" value="1"/>
</dbReference>
<comment type="caution">
    <text evidence="5">The sequence shown here is derived from an EMBL/GenBank/DDBJ whole genome shotgun (WGS) entry which is preliminary data.</text>
</comment>
<dbReference type="SUPFAM" id="SSF53187">
    <property type="entry name" value="Zn-dependent exopeptidases"/>
    <property type="match status" value="1"/>
</dbReference>
<organism evidence="5 6">
    <name type="scientific">Acetobacter tropicalis</name>
    <dbReference type="NCBI Taxonomy" id="104102"/>
    <lineage>
        <taxon>Bacteria</taxon>
        <taxon>Pseudomonadati</taxon>
        <taxon>Pseudomonadota</taxon>
        <taxon>Alphaproteobacteria</taxon>
        <taxon>Acetobacterales</taxon>
        <taxon>Acetobacteraceae</taxon>
        <taxon>Acetobacter</taxon>
    </lineage>
</organism>
<keyword evidence="1" id="KW-0862">Zinc</keyword>
<dbReference type="EMBL" id="JOKM01000069">
    <property type="protein sequence ID" value="KGB23151.1"/>
    <property type="molecule type" value="Genomic_DNA"/>
</dbReference>
<feature type="binding site" evidence="1">
    <location>
        <position position="327"/>
    </location>
    <ligand>
        <name>Zn(2+)</name>
        <dbReference type="ChEBI" id="CHEBI:29105"/>
    </ligand>
</feature>
<keyword evidence="6" id="KW-1185">Reference proteome</keyword>
<proteinExistence type="predicted"/>
<dbReference type="Pfam" id="PF09940">
    <property type="entry name" value="DUF2172"/>
    <property type="match status" value="1"/>
</dbReference>
<accession>A0A094ZL89</accession>
<reference evidence="5 6" key="1">
    <citation type="submission" date="2014-06" db="EMBL/GenBank/DDBJ databases">
        <title>Functional and comparative genomic analyses of the Drosophila gut microbiota identify candidate symbiosis factors.</title>
        <authorList>
            <person name="Newell P.D."/>
            <person name="Chaston J.M."/>
            <person name="Douglas A.E."/>
        </authorList>
    </citation>
    <scope>NUCLEOTIDE SEQUENCE [LARGE SCALE GENOMIC DNA]</scope>
    <source>
        <strain evidence="5 6">DmCS_006</strain>
    </source>
</reference>
<dbReference type="Pfam" id="PF16221">
    <property type="entry name" value="HTH_47"/>
    <property type="match status" value="1"/>
</dbReference>
<dbReference type="InterPro" id="IPR012353">
    <property type="entry name" value="UCP015244"/>
</dbReference>
<dbReference type="GO" id="GO:0046872">
    <property type="term" value="F:metal ion binding"/>
    <property type="evidence" value="ECO:0007669"/>
    <property type="project" value="UniProtKB-KW"/>
</dbReference>
<dbReference type="PATRIC" id="fig|104102.7.peg.1778"/>